<keyword evidence="4" id="KW-0378">Hydrolase</keyword>
<dbReference type="PANTHER" id="PTHR31616:SF0">
    <property type="entry name" value="GLUCAN 1,4-ALPHA-GLUCOSIDASE"/>
    <property type="match status" value="1"/>
</dbReference>
<evidence type="ECO:0000313" key="5">
    <source>
        <dbReference type="Proteomes" id="UP000050465"/>
    </source>
</evidence>
<gene>
    <name evidence="4" type="ORF">HLUCCA11_13075</name>
</gene>
<dbReference type="Proteomes" id="UP000050465">
    <property type="component" value="Unassembled WGS sequence"/>
</dbReference>
<dbReference type="InterPro" id="IPR012341">
    <property type="entry name" value="6hp_glycosidase-like_sf"/>
</dbReference>
<dbReference type="PANTHER" id="PTHR31616">
    <property type="entry name" value="TREHALASE"/>
    <property type="match status" value="1"/>
</dbReference>
<feature type="domain" description="GH15-like" evidence="2">
    <location>
        <begin position="299"/>
        <end position="676"/>
    </location>
</feature>
<sequence>MSYQPIGDYGIIGNMRTTALVGLNGSIDWFCHPRHDSPSIFGAILDSQKGGHFKIESLIKGDNHRQFYYPETNILITRFLCDCGVGEVVDFMPLGNSVIRNWIIRQVRTVRNEIKFRAECYPAFDYGRATHKTTRTGIGARFSCVEDPYGNTRPNNSVDDGAKAQYRNFELVTEVPLEVNERGAFSEFTLKEGETATFLFRPAQSVTEEAPLSEKSHKSDKSDSRSFVRSSDKQYTDALSALSRANTTTKKQQVSPTAPLSEHQLSHLDQTAESFFSETVTYWRKWLSQCVYTGRWRGRVKRSALALKLMTYEPTGAIIAAPTTSLPEKIGGERNWDYRYTWIRDAAFTVYALIRIGFTEEAKEFMQWLEARCQELGKGGSLQVMYRIDGQLDLQEEHLDHWEGYKGSQPVRIGNGAFEQLQLDICGELMDSAYLYNKHGSFISHDFWTHLRYLTNWVCDNWQRQDQGVWESRGGKKNHVYSRLMCWVAIDRALRIATTRSFPAERSRWESVRDEIYEEILEKGWDEDRQAFVQAYGSPELDAGCLIMPLVFFMAPSDPKMLKTIETVKKSPQAGGLSANSLVYRYNPLDSQGESTDGLEGAEGTFNLCTFWLVEALTRAGRVQADALTEARRIFEEMLTYANHLGLYSEELGISGEALGNFPQAFTHIALISAAWNLDEALDKY</sequence>
<dbReference type="AlphaFoldDB" id="A0A0P7YXC7"/>
<evidence type="ECO:0000259" key="2">
    <source>
        <dbReference type="Pfam" id="PF00723"/>
    </source>
</evidence>
<dbReference type="Pfam" id="PF00723">
    <property type="entry name" value="Glyco_hydro_15"/>
    <property type="match status" value="1"/>
</dbReference>
<feature type="compositionally biased region" description="Basic and acidic residues" evidence="1">
    <location>
        <begin position="212"/>
        <end position="235"/>
    </location>
</feature>
<dbReference type="Pfam" id="PF19291">
    <property type="entry name" value="TREH_N"/>
    <property type="match status" value="1"/>
</dbReference>
<feature type="region of interest" description="Disordered" evidence="1">
    <location>
        <begin position="209"/>
        <end position="263"/>
    </location>
</feature>
<feature type="domain" description="Trehalase-like N-terminal" evidence="3">
    <location>
        <begin position="5"/>
        <end position="149"/>
    </location>
</feature>
<dbReference type="STRING" id="1666911.HLUCCA11_13075"/>
<name>A0A0P7YXC7_9CYAN</name>
<accession>A0A0P7YXC7</accession>
<feature type="compositionally biased region" description="Polar residues" evidence="1">
    <location>
        <begin position="243"/>
        <end position="258"/>
    </location>
</feature>
<reference evidence="4 5" key="1">
    <citation type="submission" date="2015-09" db="EMBL/GenBank/DDBJ databases">
        <title>Identification and resolution of microdiversity through metagenomic sequencing of parallel consortia.</title>
        <authorList>
            <person name="Nelson W.C."/>
            <person name="Romine M.F."/>
            <person name="Lindemann S.R."/>
        </authorList>
    </citation>
    <scope>NUCLEOTIDE SEQUENCE [LARGE SCALE GENOMIC DNA]</scope>
    <source>
        <strain evidence="4">Ana</strain>
    </source>
</reference>
<dbReference type="SUPFAM" id="SSF48208">
    <property type="entry name" value="Six-hairpin glycosidases"/>
    <property type="match status" value="1"/>
</dbReference>
<dbReference type="InterPro" id="IPR045582">
    <property type="entry name" value="Trehalase-like_N"/>
</dbReference>
<organism evidence="4 5">
    <name type="scientific">Phormidesmis priestleyi Ana</name>
    <dbReference type="NCBI Taxonomy" id="1666911"/>
    <lineage>
        <taxon>Bacteria</taxon>
        <taxon>Bacillati</taxon>
        <taxon>Cyanobacteriota</taxon>
        <taxon>Cyanophyceae</taxon>
        <taxon>Leptolyngbyales</taxon>
        <taxon>Leptolyngbyaceae</taxon>
        <taxon>Phormidesmis</taxon>
    </lineage>
</organism>
<comment type="caution">
    <text evidence="4">The sequence shown here is derived from an EMBL/GenBank/DDBJ whole genome shotgun (WGS) entry which is preliminary data.</text>
</comment>
<dbReference type="PATRIC" id="fig|1666911.3.peg.4829"/>
<dbReference type="InterPro" id="IPR008928">
    <property type="entry name" value="6-hairpin_glycosidase_sf"/>
</dbReference>
<protein>
    <submittedName>
        <fullName evidence="4">Glycosyl hydrolase</fullName>
    </submittedName>
</protein>
<evidence type="ECO:0000313" key="4">
    <source>
        <dbReference type="EMBL" id="KPQ34868.1"/>
    </source>
</evidence>
<proteinExistence type="predicted"/>
<dbReference type="InterPro" id="IPR011613">
    <property type="entry name" value="GH15-like"/>
</dbReference>
<evidence type="ECO:0000256" key="1">
    <source>
        <dbReference type="SAM" id="MobiDB-lite"/>
    </source>
</evidence>
<evidence type="ECO:0000259" key="3">
    <source>
        <dbReference type="Pfam" id="PF19291"/>
    </source>
</evidence>
<dbReference type="GO" id="GO:0004553">
    <property type="term" value="F:hydrolase activity, hydrolyzing O-glycosyl compounds"/>
    <property type="evidence" value="ECO:0007669"/>
    <property type="project" value="UniProtKB-ARBA"/>
</dbReference>
<dbReference type="Gene3D" id="1.50.10.10">
    <property type="match status" value="1"/>
</dbReference>
<dbReference type="GO" id="GO:0005975">
    <property type="term" value="P:carbohydrate metabolic process"/>
    <property type="evidence" value="ECO:0007669"/>
    <property type="project" value="InterPro"/>
</dbReference>
<dbReference type="EMBL" id="LJZR01000016">
    <property type="protein sequence ID" value="KPQ34868.1"/>
    <property type="molecule type" value="Genomic_DNA"/>
</dbReference>